<proteinExistence type="predicted"/>
<sequence length="120" mass="13791">MSGRQRRPVDAGENRSLVPDRHRLRWLFLRAAGSTGNLSSRGEDRRLDHIRHQLVARHRSQENHPPRRVLRMLLPSCELCMTQSSSIIPRAEDNFGILHTKSQESSDKSVKMEESNGKII</sequence>
<organism evidence="1 2">
    <name type="scientific">Ooceraea biroi</name>
    <name type="common">Clonal raider ant</name>
    <name type="synonym">Cerapachys biroi</name>
    <dbReference type="NCBI Taxonomy" id="2015173"/>
    <lineage>
        <taxon>Eukaryota</taxon>
        <taxon>Metazoa</taxon>
        <taxon>Ecdysozoa</taxon>
        <taxon>Arthropoda</taxon>
        <taxon>Hexapoda</taxon>
        <taxon>Insecta</taxon>
        <taxon>Pterygota</taxon>
        <taxon>Neoptera</taxon>
        <taxon>Endopterygota</taxon>
        <taxon>Hymenoptera</taxon>
        <taxon>Apocrita</taxon>
        <taxon>Aculeata</taxon>
        <taxon>Formicoidea</taxon>
        <taxon>Formicidae</taxon>
        <taxon>Dorylinae</taxon>
        <taxon>Ooceraea</taxon>
    </lineage>
</organism>
<keyword evidence="2" id="KW-1185">Reference proteome</keyword>
<accession>A0A026X081</accession>
<dbReference type="Proteomes" id="UP000053097">
    <property type="component" value="Unassembled WGS sequence"/>
</dbReference>
<dbReference type="AlphaFoldDB" id="A0A026X081"/>
<dbReference type="EMBL" id="KK107054">
    <property type="protein sequence ID" value="EZA61498.1"/>
    <property type="molecule type" value="Genomic_DNA"/>
</dbReference>
<protein>
    <submittedName>
        <fullName evidence="1">Uncharacterized protein</fullName>
    </submittedName>
</protein>
<evidence type="ECO:0000313" key="1">
    <source>
        <dbReference type="EMBL" id="EZA61498.1"/>
    </source>
</evidence>
<gene>
    <name evidence="1" type="ORF">X777_07831</name>
</gene>
<evidence type="ECO:0000313" key="2">
    <source>
        <dbReference type="Proteomes" id="UP000053097"/>
    </source>
</evidence>
<reference evidence="1 2" key="1">
    <citation type="journal article" date="2014" name="Curr. Biol.">
        <title>The genome of the clonal raider ant Cerapachys biroi.</title>
        <authorList>
            <person name="Oxley P.R."/>
            <person name="Ji L."/>
            <person name="Fetter-Pruneda I."/>
            <person name="McKenzie S.K."/>
            <person name="Li C."/>
            <person name="Hu H."/>
            <person name="Zhang G."/>
            <person name="Kronauer D.J."/>
        </authorList>
    </citation>
    <scope>NUCLEOTIDE SEQUENCE [LARGE SCALE GENOMIC DNA]</scope>
</reference>
<name>A0A026X081_OOCBI</name>